<comment type="caution">
    <text evidence="3">The sequence shown here is derived from an EMBL/GenBank/DDBJ whole genome shotgun (WGS) entry which is preliminary data.</text>
</comment>
<dbReference type="InterPro" id="IPR051159">
    <property type="entry name" value="Hexapeptide_acetyltransf"/>
</dbReference>
<dbReference type="InterPro" id="IPR011004">
    <property type="entry name" value="Trimer_LpxA-like_sf"/>
</dbReference>
<name>A0ABW7ERI5_9BURK</name>
<dbReference type="Proteomes" id="UP001606300">
    <property type="component" value="Unassembled WGS sequence"/>
</dbReference>
<dbReference type="SUPFAM" id="SSF51161">
    <property type="entry name" value="Trimeric LpxA-like enzymes"/>
    <property type="match status" value="1"/>
</dbReference>
<dbReference type="CDD" id="cd04647">
    <property type="entry name" value="LbH_MAT_like"/>
    <property type="match status" value="1"/>
</dbReference>
<keyword evidence="4" id="KW-1185">Reference proteome</keyword>
<dbReference type="InterPro" id="IPR001451">
    <property type="entry name" value="Hexapep"/>
</dbReference>
<keyword evidence="3" id="KW-0012">Acyltransferase</keyword>
<comment type="similarity">
    <text evidence="1">Belongs to the transferase hexapeptide repeat family.</text>
</comment>
<dbReference type="EC" id="2.3.1.-" evidence="3"/>
<dbReference type="Pfam" id="PF00132">
    <property type="entry name" value="Hexapep"/>
    <property type="match status" value="1"/>
</dbReference>
<dbReference type="GO" id="GO:0016746">
    <property type="term" value="F:acyltransferase activity"/>
    <property type="evidence" value="ECO:0007669"/>
    <property type="project" value="UniProtKB-KW"/>
</dbReference>
<organism evidence="3 4">
    <name type="scientific">Pelomonas dachongensis</name>
    <dbReference type="NCBI Taxonomy" id="3299029"/>
    <lineage>
        <taxon>Bacteria</taxon>
        <taxon>Pseudomonadati</taxon>
        <taxon>Pseudomonadota</taxon>
        <taxon>Betaproteobacteria</taxon>
        <taxon>Burkholderiales</taxon>
        <taxon>Sphaerotilaceae</taxon>
        <taxon>Roseateles</taxon>
    </lineage>
</organism>
<dbReference type="RefSeq" id="WP_394471822.1">
    <property type="nucleotide sequence ID" value="NZ_JBIGHY010000006.1"/>
</dbReference>
<evidence type="ECO:0000256" key="2">
    <source>
        <dbReference type="ARBA" id="ARBA00022679"/>
    </source>
</evidence>
<evidence type="ECO:0000256" key="1">
    <source>
        <dbReference type="ARBA" id="ARBA00007274"/>
    </source>
</evidence>
<proteinExistence type="inferred from homology"/>
<protein>
    <submittedName>
        <fullName evidence="3">Acyltransferase</fullName>
        <ecNumber evidence="3">2.3.1.-</ecNumber>
    </submittedName>
</protein>
<dbReference type="PANTHER" id="PTHR23416">
    <property type="entry name" value="SIALIC ACID SYNTHASE-RELATED"/>
    <property type="match status" value="1"/>
</dbReference>
<accession>A0ABW7ERI5</accession>
<evidence type="ECO:0000313" key="4">
    <source>
        <dbReference type="Proteomes" id="UP001606300"/>
    </source>
</evidence>
<dbReference type="Gene3D" id="2.160.10.10">
    <property type="entry name" value="Hexapeptide repeat proteins"/>
    <property type="match status" value="1"/>
</dbReference>
<dbReference type="EMBL" id="JBIGHY010000006">
    <property type="protein sequence ID" value="MFG6415757.1"/>
    <property type="molecule type" value="Genomic_DNA"/>
</dbReference>
<dbReference type="PANTHER" id="PTHR23416:SF23">
    <property type="entry name" value="ACETYLTRANSFERASE C18B11.09C-RELATED"/>
    <property type="match status" value="1"/>
</dbReference>
<gene>
    <name evidence="3" type="ORF">ACG02S_17830</name>
</gene>
<evidence type="ECO:0000313" key="3">
    <source>
        <dbReference type="EMBL" id="MFG6415757.1"/>
    </source>
</evidence>
<reference evidence="3 4" key="1">
    <citation type="submission" date="2024-09" db="EMBL/GenBank/DDBJ databases">
        <title>Novel species of the genus Pelomonas and Roseateles isolated from streams.</title>
        <authorList>
            <person name="Lu H."/>
        </authorList>
    </citation>
    <scope>NUCLEOTIDE SEQUENCE [LARGE SCALE GENOMIC DNA]</scope>
    <source>
        <strain evidence="3 4">DC23W</strain>
    </source>
</reference>
<sequence length="240" mass="26232">MFQALKRIVRRHAPALLRERISLWRQRGPLALGQGSHVHRSVQILGRRHVWIGENSGLSERCWLNVNHPLPGGYAITIGDHAFIGRDNFMSSGRSIRIGHYCLTTLGCKFICSTHIADIRNSPIVTTGTTGEDEIRVGDNCFFGVNAMVLGNVEIGHGCVIGAGALVTSDVPPFSLVVGNPARVLKRYSFQRDAWIAVDAMQAGDLDDNPDASTYLARLRSTHPQVDMPWVALAADLGSL</sequence>
<keyword evidence="2 3" id="KW-0808">Transferase</keyword>